<keyword evidence="2" id="KW-0119">Carbohydrate metabolism</keyword>
<protein>
    <submittedName>
        <fullName evidence="6">Polysaccharide lyase family 1 protein</fullName>
    </submittedName>
</protein>
<keyword evidence="1 2" id="KW-0456">Lyase</keyword>
<dbReference type="RefSeq" id="WP_344718935.1">
    <property type="nucleotide sequence ID" value="NZ_BAAAYG010000003.1"/>
</dbReference>
<gene>
    <name evidence="6" type="ORF">GCM10020260_10730</name>
</gene>
<reference evidence="7" key="1">
    <citation type="journal article" date="2019" name="Int. J. Syst. Evol. Microbiol.">
        <title>The Global Catalogue of Microorganisms (GCM) 10K type strain sequencing project: providing services to taxonomists for standard genome sequencing and annotation.</title>
        <authorList>
            <consortium name="The Broad Institute Genomics Platform"/>
            <consortium name="The Broad Institute Genome Sequencing Center for Infectious Disease"/>
            <person name="Wu L."/>
            <person name="Ma J."/>
        </authorList>
    </citation>
    <scope>NUCLEOTIDE SEQUENCE [LARGE SCALE GENOMIC DNA]</scope>
    <source>
        <strain evidence="7">JCM 11483</strain>
    </source>
</reference>
<feature type="chain" id="PRO_5046892117" evidence="4">
    <location>
        <begin position="29"/>
        <end position="471"/>
    </location>
</feature>
<dbReference type="SMART" id="SM00656">
    <property type="entry name" value="Amb_all"/>
    <property type="match status" value="1"/>
</dbReference>
<dbReference type="InterPro" id="IPR011050">
    <property type="entry name" value="Pectin_lyase_fold/virulence"/>
</dbReference>
<keyword evidence="4" id="KW-0732">Signal</keyword>
<dbReference type="Pfam" id="PF00544">
    <property type="entry name" value="Pectate_lyase_4"/>
    <property type="match status" value="1"/>
</dbReference>
<dbReference type="EMBL" id="BAAAYG010000003">
    <property type="protein sequence ID" value="GAA3282892.1"/>
    <property type="molecule type" value="Genomic_DNA"/>
</dbReference>
<feature type="signal peptide" evidence="4">
    <location>
        <begin position="1"/>
        <end position="28"/>
    </location>
</feature>
<dbReference type="InterPro" id="IPR012334">
    <property type="entry name" value="Pectin_lyas_fold"/>
</dbReference>
<evidence type="ECO:0000313" key="6">
    <source>
        <dbReference type="EMBL" id="GAA3282892.1"/>
    </source>
</evidence>
<dbReference type="InterPro" id="IPR045032">
    <property type="entry name" value="PEL"/>
</dbReference>
<evidence type="ECO:0000256" key="3">
    <source>
        <dbReference type="SAM" id="MobiDB-lite"/>
    </source>
</evidence>
<evidence type="ECO:0000313" key="7">
    <source>
        <dbReference type="Proteomes" id="UP001501736"/>
    </source>
</evidence>
<organism evidence="6 7">
    <name type="scientific">Nesterenkonia halobia</name>
    <dbReference type="NCBI Taxonomy" id="37922"/>
    <lineage>
        <taxon>Bacteria</taxon>
        <taxon>Bacillati</taxon>
        <taxon>Actinomycetota</taxon>
        <taxon>Actinomycetes</taxon>
        <taxon>Micrococcales</taxon>
        <taxon>Micrococcaceae</taxon>
        <taxon>Nesterenkonia</taxon>
    </lineage>
</organism>
<dbReference type="PANTHER" id="PTHR31683:SF18">
    <property type="entry name" value="PECTATE LYASE 21-RELATED"/>
    <property type="match status" value="1"/>
</dbReference>
<comment type="subcellular location">
    <subcellularLocation>
        <location evidence="2">Secreted</location>
    </subcellularLocation>
</comment>
<proteinExistence type="inferred from homology"/>
<dbReference type="GO" id="GO:0016829">
    <property type="term" value="F:lyase activity"/>
    <property type="evidence" value="ECO:0007669"/>
    <property type="project" value="UniProtKB-KW"/>
</dbReference>
<dbReference type="SUPFAM" id="SSF51126">
    <property type="entry name" value="Pectin lyase-like"/>
    <property type="match status" value="1"/>
</dbReference>
<keyword evidence="7" id="KW-1185">Reference proteome</keyword>
<comment type="caution">
    <text evidence="6">The sequence shown here is derived from an EMBL/GenBank/DDBJ whole genome shotgun (WGS) entry which is preliminary data.</text>
</comment>
<keyword evidence="2" id="KW-0964">Secreted</keyword>
<keyword evidence="2" id="KW-0624">Polysaccharide degradation</keyword>
<evidence type="ECO:0000256" key="1">
    <source>
        <dbReference type="ARBA" id="ARBA00023239"/>
    </source>
</evidence>
<feature type="region of interest" description="Disordered" evidence="3">
    <location>
        <begin position="30"/>
        <end position="54"/>
    </location>
</feature>
<name>A0ABP6RAX5_9MICC</name>
<evidence type="ECO:0000256" key="4">
    <source>
        <dbReference type="SAM" id="SignalP"/>
    </source>
</evidence>
<comment type="similarity">
    <text evidence="2">Belongs to the polysaccharide lyase 1 family.</text>
</comment>
<sequence length="471" mass="50481">MHRSILTTSAATAAAAALLISGGSAAVAGPPTHAGSGADRPAGPAAPQAQTARTPLERQVLAEGDGWASADDGTTGGSAASQEHVHDVFSRAELVDALESSDDEPSIIRVHGVVDAATDDDGGQLTCSDYAAGTGYSLEEYLEAYDPETWGWQEEPSGALEEAREAAAQNQKEHIRWDIPSNTTIVGASPEAEITGAALRIDGEENVILRNLTISDSKDCFPSWDPTDGDAGNWNSEYDMLQVINGAEHVWLDHNTFTDAPTFDDELPEHFGRTYQMHDGAVDVTNGSNLVTMSYNRFEDHDKLMLIGSTDSADRGDPGKLKVTIHHNRFTDVGQRAPRVRWGQVDVYNNHFVTTDDSPVDYSYLFGVGNESHLHTEANAIEFRGADGGADEVIKNWRGEVYSGTDNLVDGEPVDLLDAHNTAVAEDQQLDEDTSWTPQLRGRVDAPQAVPALLSGNVGPIYTADGDGEGR</sequence>
<feature type="compositionally biased region" description="Low complexity" evidence="3">
    <location>
        <begin position="37"/>
        <end position="54"/>
    </location>
</feature>
<accession>A0ABP6RAX5</accession>
<dbReference type="Gene3D" id="2.160.20.10">
    <property type="entry name" value="Single-stranded right-handed beta-helix, Pectin lyase-like"/>
    <property type="match status" value="1"/>
</dbReference>
<dbReference type="Proteomes" id="UP001501736">
    <property type="component" value="Unassembled WGS sequence"/>
</dbReference>
<evidence type="ECO:0000256" key="2">
    <source>
        <dbReference type="RuleBase" id="RU361173"/>
    </source>
</evidence>
<feature type="domain" description="Pectate lyase" evidence="5">
    <location>
        <begin position="144"/>
        <end position="387"/>
    </location>
</feature>
<evidence type="ECO:0000259" key="5">
    <source>
        <dbReference type="SMART" id="SM00656"/>
    </source>
</evidence>
<dbReference type="PANTHER" id="PTHR31683">
    <property type="entry name" value="PECTATE LYASE 18-RELATED"/>
    <property type="match status" value="1"/>
</dbReference>
<dbReference type="InterPro" id="IPR002022">
    <property type="entry name" value="Pec_lyase"/>
</dbReference>